<name>A0A1I8J6S6_9PLAT</name>
<organism evidence="3 4">
    <name type="scientific">Macrostomum lignano</name>
    <dbReference type="NCBI Taxonomy" id="282301"/>
    <lineage>
        <taxon>Eukaryota</taxon>
        <taxon>Metazoa</taxon>
        <taxon>Spiralia</taxon>
        <taxon>Lophotrochozoa</taxon>
        <taxon>Platyhelminthes</taxon>
        <taxon>Rhabditophora</taxon>
        <taxon>Macrostomorpha</taxon>
        <taxon>Macrostomida</taxon>
        <taxon>Macrostomidae</taxon>
        <taxon>Macrostomum</taxon>
    </lineage>
</organism>
<keyword evidence="1" id="KW-0863">Zinc-finger</keyword>
<evidence type="ECO:0000256" key="1">
    <source>
        <dbReference type="PROSITE-ProRule" id="PRU00723"/>
    </source>
</evidence>
<accession>A0A1I8J6S6</accession>
<feature type="domain" description="C3H1-type" evidence="2">
    <location>
        <begin position="788"/>
        <end position="814"/>
    </location>
</feature>
<reference evidence="4" key="1">
    <citation type="submission" date="2016-11" db="UniProtKB">
        <authorList>
            <consortium name="WormBaseParasite"/>
        </authorList>
    </citation>
    <scope>IDENTIFICATION</scope>
</reference>
<dbReference type="PROSITE" id="PS50103">
    <property type="entry name" value="ZF_C3H1"/>
    <property type="match status" value="1"/>
</dbReference>
<dbReference type="GO" id="GO:0008270">
    <property type="term" value="F:zinc ion binding"/>
    <property type="evidence" value="ECO:0007669"/>
    <property type="project" value="UniProtKB-KW"/>
</dbReference>
<sequence>TYHVDGSIKKYRTEFTRKDLTNEHRHFISEHIGRLLMQKSQFEEAEQMFRSLPDALEHKNAMIADSLLCQAEILSSGDDVTEVCKAKLQEFKAQPDNAVHITSIGMRLYLLNECAKLGCRDAIHEALLLLEDIRKESGRGYLLQQAPNHLFMHSTCVYVFCSRLLRLREQGFQIERRKSFVDSSCDQMGDMLDKVEQILATELYPRRIRLKMTQLGLKYESVEEMLQSPEAERSIWHTLEESRKALDSFWTQFVSKLEKQEAVSESKSVPRYYPFARHSCDLKSSTESFSNIFKNNWSDQAKLFTSLLQSLKSTIECLDKAKEEGHELNECLNALENIDEAKLKDEVSDDQLNDFKHKLEKLKKFRNTATSSACSSQSKQAGSIDRLRNSSEKFNEMLQKPFPLAFRANDEVCKWMIRKEEAIDSNQGCWHVHWCNEVNSDKHDEQVNLAKFNEKIKKRFNQKQSGPVDVLALAHCAAEFAEEARLVLEEYTYPELTIPTKPDAIGENFEWSLVCYSCAQPNDVLRSRWSRLQNDCANCDKCILLVREKASAAPSDVWQRVRPRPRKLVKLDMCRRYSDIESCNGCKRSECDFAHGDAELRLWELERIGKFSFNKLLKSNRSAGSELPLILCERPAVEGGSELQIVYTGPESLPARLPTGKAQNSCYSLCNSLLEGTECQHQGICFSAHCAEEEQLWNIMQQKRDNWPEHLVLRIDKIEPELIGWSLESSCDYMYKLTCYRCSESLDPLRSRFKLKETQNCERCDQSILLVRSKNNQINKWQRIRDRQGHLVICDLYQSNKCRRSECDFAHGDMELKLWKLERIGKLSFDKLLKSKLPLILCERPVVKGGSEPQIVYTGPEPLPARLPEKRKDFHTLCNSLFERKECPQYKYNRGNCFYAHCAEEEQLWNILRKKR</sequence>
<proteinExistence type="predicted"/>
<protein>
    <submittedName>
        <fullName evidence="4">C3H1-type domain-containing protein</fullName>
    </submittedName>
</protein>
<keyword evidence="3" id="KW-1185">Reference proteome</keyword>
<evidence type="ECO:0000313" key="3">
    <source>
        <dbReference type="Proteomes" id="UP000095280"/>
    </source>
</evidence>
<dbReference type="InterPro" id="IPR000571">
    <property type="entry name" value="Znf_CCCH"/>
</dbReference>
<evidence type="ECO:0000259" key="2">
    <source>
        <dbReference type="PROSITE" id="PS50103"/>
    </source>
</evidence>
<evidence type="ECO:0000313" key="4">
    <source>
        <dbReference type="WBParaSite" id="maker-uti_cns_0045940-snap-gene-0.29-mRNA-1"/>
    </source>
</evidence>
<dbReference type="AlphaFoldDB" id="A0A1I8J6S6"/>
<feature type="zinc finger region" description="C3H1-type" evidence="1">
    <location>
        <begin position="788"/>
        <end position="814"/>
    </location>
</feature>
<keyword evidence="1" id="KW-0862">Zinc</keyword>
<dbReference type="Proteomes" id="UP000095280">
    <property type="component" value="Unplaced"/>
</dbReference>
<dbReference type="WBParaSite" id="maker-uti_cns_0045940-snap-gene-0.29-mRNA-1">
    <property type="protein sequence ID" value="maker-uti_cns_0045940-snap-gene-0.29-mRNA-1"/>
    <property type="gene ID" value="maker-uti_cns_0045940-snap-gene-0.29"/>
</dbReference>
<keyword evidence="1" id="KW-0479">Metal-binding</keyword>